<feature type="transmembrane region" description="Helical" evidence="5">
    <location>
        <begin position="72"/>
        <end position="92"/>
    </location>
</feature>
<sequence>MNLDTLLIAIYTSLPFIIVVLIALLMVVGIGVGVVQPRFLAYPYLLVFFTMNSTSYGSIITSPVMSSVYVRGSGVLVFPLVFYYVLGAWCCARVSAGYQGWREPPCNLKPWFWGWFLLLVAHATAAVFSGVKVVDALSVAGFSNVVWMGPLVALLLLSFRTPEQTRELGDFIVLVGLARALFGLVRWAAFGGDPNNVYANMNEVPIKLTFFDINDSLVCTLAFAVAAVRLGQAGRLRQSQFWFAVQWATVCATALCVMLAMRRSGWLGFALAAAVVMMRFPRERRLKVAVFVGPLLGAGLLYAASKRLGQTKGAHGVVSRLLYDMQSGRTGAESERVLELKLALADFVSKPFTGIGAWGRYTGYERIGWQNNADGGTFVHSGVLHIALKTGLPGLVLLAGLVTAFIVFARRALKSLPPEHLPLATAGVAGIAFLIPEMLIGTPIPQVRGTQMIAICLALPYLAAGVFQPAAPVPAPSGRRLRLVPA</sequence>
<feature type="transmembrane region" description="Helical" evidence="5">
    <location>
        <begin position="112"/>
        <end position="131"/>
    </location>
</feature>
<evidence type="ECO:0000256" key="1">
    <source>
        <dbReference type="ARBA" id="ARBA00004141"/>
    </source>
</evidence>
<comment type="subcellular location">
    <subcellularLocation>
        <location evidence="1">Membrane</location>
        <topology evidence="1">Multi-pass membrane protein</topology>
    </subcellularLocation>
</comment>
<keyword evidence="2 5" id="KW-0812">Transmembrane</keyword>
<evidence type="ECO:0000256" key="5">
    <source>
        <dbReference type="SAM" id="Phobius"/>
    </source>
</evidence>
<dbReference type="Proteomes" id="UP001206126">
    <property type="component" value="Unassembled WGS sequence"/>
</dbReference>
<feature type="transmembrane region" description="Helical" evidence="5">
    <location>
        <begin position="171"/>
        <end position="189"/>
    </location>
</feature>
<name>A0ABT2DB54_9BURK</name>
<dbReference type="InterPro" id="IPR007016">
    <property type="entry name" value="O-antigen_ligase-rel_domated"/>
</dbReference>
<feature type="transmembrane region" description="Helical" evidence="5">
    <location>
        <begin position="241"/>
        <end position="260"/>
    </location>
</feature>
<dbReference type="GO" id="GO:0016874">
    <property type="term" value="F:ligase activity"/>
    <property type="evidence" value="ECO:0007669"/>
    <property type="project" value="UniProtKB-KW"/>
</dbReference>
<dbReference type="PANTHER" id="PTHR37422:SF13">
    <property type="entry name" value="LIPOPOLYSACCHARIDE BIOSYNTHESIS PROTEIN PA4999-RELATED"/>
    <property type="match status" value="1"/>
</dbReference>
<accession>A0ABT2DB54</accession>
<feature type="transmembrane region" description="Helical" evidence="5">
    <location>
        <begin position="452"/>
        <end position="473"/>
    </location>
</feature>
<feature type="domain" description="O-antigen ligase-related" evidence="6">
    <location>
        <begin position="250"/>
        <end position="398"/>
    </location>
</feature>
<evidence type="ECO:0000256" key="3">
    <source>
        <dbReference type="ARBA" id="ARBA00022989"/>
    </source>
</evidence>
<dbReference type="InterPro" id="IPR051533">
    <property type="entry name" value="WaaL-like"/>
</dbReference>
<comment type="caution">
    <text evidence="7">The sequence shown here is derived from an EMBL/GenBank/DDBJ whole genome shotgun (WGS) entry which is preliminary data.</text>
</comment>
<feature type="transmembrane region" description="Helical" evidence="5">
    <location>
        <begin position="6"/>
        <end position="32"/>
    </location>
</feature>
<dbReference type="Pfam" id="PF04932">
    <property type="entry name" value="Wzy_C"/>
    <property type="match status" value="1"/>
</dbReference>
<gene>
    <name evidence="7" type="ORF">NX774_11465</name>
</gene>
<protein>
    <submittedName>
        <fullName evidence="7">O-antigen ligase family protein</fullName>
    </submittedName>
</protein>
<keyword evidence="3 5" id="KW-1133">Transmembrane helix</keyword>
<evidence type="ECO:0000256" key="4">
    <source>
        <dbReference type="ARBA" id="ARBA00023136"/>
    </source>
</evidence>
<feature type="transmembrane region" description="Helical" evidence="5">
    <location>
        <begin position="391"/>
        <end position="409"/>
    </location>
</feature>
<organism evidence="7 8">
    <name type="scientific">Massilia agilis</name>
    <dbReference type="NCBI Taxonomy" id="1811226"/>
    <lineage>
        <taxon>Bacteria</taxon>
        <taxon>Pseudomonadati</taxon>
        <taxon>Pseudomonadota</taxon>
        <taxon>Betaproteobacteria</taxon>
        <taxon>Burkholderiales</taxon>
        <taxon>Oxalobacteraceae</taxon>
        <taxon>Telluria group</taxon>
        <taxon>Massilia</taxon>
    </lineage>
</organism>
<feature type="transmembrane region" description="Helical" evidence="5">
    <location>
        <begin position="421"/>
        <end position="440"/>
    </location>
</feature>
<keyword evidence="4 5" id="KW-0472">Membrane</keyword>
<evidence type="ECO:0000313" key="8">
    <source>
        <dbReference type="Proteomes" id="UP001206126"/>
    </source>
</evidence>
<feature type="transmembrane region" description="Helical" evidence="5">
    <location>
        <begin position="137"/>
        <end position="159"/>
    </location>
</feature>
<feature type="transmembrane region" description="Helical" evidence="5">
    <location>
        <begin position="288"/>
        <end position="305"/>
    </location>
</feature>
<reference evidence="7 8" key="1">
    <citation type="submission" date="2022-08" db="EMBL/GenBank/DDBJ databases">
        <title>Reclassification of Massilia species as members of the genera Telluria, Duganella, Pseudoduganella, Mokoshia gen. nov. and Zemynaea gen. nov. using orthogonal and non-orthogonal genome-based approaches.</title>
        <authorList>
            <person name="Bowman J.P."/>
        </authorList>
    </citation>
    <scope>NUCLEOTIDE SEQUENCE [LARGE SCALE GENOMIC DNA]</scope>
    <source>
        <strain evidence="7 8">JCM 31605</strain>
    </source>
</reference>
<evidence type="ECO:0000256" key="2">
    <source>
        <dbReference type="ARBA" id="ARBA00022692"/>
    </source>
</evidence>
<keyword evidence="8" id="KW-1185">Reference proteome</keyword>
<feature type="transmembrane region" description="Helical" evidence="5">
    <location>
        <begin position="39"/>
        <end position="60"/>
    </location>
</feature>
<evidence type="ECO:0000313" key="7">
    <source>
        <dbReference type="EMBL" id="MCS0808539.1"/>
    </source>
</evidence>
<dbReference type="RefSeq" id="WP_258822305.1">
    <property type="nucleotide sequence ID" value="NZ_JANUHB010000002.1"/>
</dbReference>
<evidence type="ECO:0000259" key="6">
    <source>
        <dbReference type="Pfam" id="PF04932"/>
    </source>
</evidence>
<dbReference type="PANTHER" id="PTHR37422">
    <property type="entry name" value="TEICHURONIC ACID BIOSYNTHESIS PROTEIN TUAE"/>
    <property type="match status" value="1"/>
</dbReference>
<proteinExistence type="predicted"/>
<feature type="transmembrane region" description="Helical" evidence="5">
    <location>
        <begin position="209"/>
        <end position="229"/>
    </location>
</feature>
<keyword evidence="7" id="KW-0436">Ligase</keyword>
<dbReference type="EMBL" id="JANUHB010000002">
    <property type="protein sequence ID" value="MCS0808539.1"/>
    <property type="molecule type" value="Genomic_DNA"/>
</dbReference>